<name>A0AAV7MQC5_PLEWA</name>
<dbReference type="Proteomes" id="UP001066276">
    <property type="component" value="Chromosome 9"/>
</dbReference>
<reference evidence="1" key="1">
    <citation type="journal article" date="2022" name="bioRxiv">
        <title>Sequencing and chromosome-scale assembly of the giantPleurodeles waltlgenome.</title>
        <authorList>
            <person name="Brown T."/>
            <person name="Elewa A."/>
            <person name="Iarovenko S."/>
            <person name="Subramanian E."/>
            <person name="Araus A.J."/>
            <person name="Petzold A."/>
            <person name="Susuki M."/>
            <person name="Suzuki K.-i.T."/>
            <person name="Hayashi T."/>
            <person name="Toyoda A."/>
            <person name="Oliveira C."/>
            <person name="Osipova E."/>
            <person name="Leigh N.D."/>
            <person name="Simon A."/>
            <person name="Yun M.H."/>
        </authorList>
    </citation>
    <scope>NUCLEOTIDE SEQUENCE</scope>
    <source>
        <strain evidence="1">20211129_DDA</strain>
        <tissue evidence="1">Liver</tissue>
    </source>
</reference>
<evidence type="ECO:0000313" key="2">
    <source>
        <dbReference type="Proteomes" id="UP001066276"/>
    </source>
</evidence>
<keyword evidence="2" id="KW-1185">Reference proteome</keyword>
<gene>
    <name evidence="1" type="ORF">NDU88_003363</name>
</gene>
<sequence>MGLRRATKNCCPSRRPKELETAGTKISVQKKQKEITYICEAHHNSKEQAEDDKCSALEMVWLLKRRSNNFFLDIP</sequence>
<dbReference type="AlphaFoldDB" id="A0AAV7MQC5"/>
<comment type="caution">
    <text evidence="1">The sequence shown here is derived from an EMBL/GenBank/DDBJ whole genome shotgun (WGS) entry which is preliminary data.</text>
</comment>
<organism evidence="1 2">
    <name type="scientific">Pleurodeles waltl</name>
    <name type="common">Iberian ribbed newt</name>
    <dbReference type="NCBI Taxonomy" id="8319"/>
    <lineage>
        <taxon>Eukaryota</taxon>
        <taxon>Metazoa</taxon>
        <taxon>Chordata</taxon>
        <taxon>Craniata</taxon>
        <taxon>Vertebrata</taxon>
        <taxon>Euteleostomi</taxon>
        <taxon>Amphibia</taxon>
        <taxon>Batrachia</taxon>
        <taxon>Caudata</taxon>
        <taxon>Salamandroidea</taxon>
        <taxon>Salamandridae</taxon>
        <taxon>Pleurodelinae</taxon>
        <taxon>Pleurodeles</taxon>
    </lineage>
</organism>
<proteinExistence type="predicted"/>
<evidence type="ECO:0000313" key="1">
    <source>
        <dbReference type="EMBL" id="KAJ1105960.1"/>
    </source>
</evidence>
<accession>A0AAV7MQC5</accession>
<protein>
    <submittedName>
        <fullName evidence="1">Uncharacterized protein</fullName>
    </submittedName>
</protein>
<dbReference type="EMBL" id="JANPWB010000013">
    <property type="protein sequence ID" value="KAJ1105960.1"/>
    <property type="molecule type" value="Genomic_DNA"/>
</dbReference>